<feature type="transmembrane region" description="Helical" evidence="9">
    <location>
        <begin position="260"/>
        <end position="277"/>
    </location>
</feature>
<feature type="transmembrane region" description="Helical" evidence="9">
    <location>
        <begin position="60"/>
        <end position="79"/>
    </location>
</feature>
<feature type="transmembrane region" description="Helical" evidence="9">
    <location>
        <begin position="189"/>
        <end position="210"/>
    </location>
</feature>
<comment type="similarity">
    <text evidence="8">Belongs to the binding-protein-dependent transport system permease family. LivHM subfamily.</text>
</comment>
<comment type="subcellular location">
    <subcellularLocation>
        <location evidence="1">Cell membrane</location>
        <topology evidence="1">Multi-pass membrane protein</topology>
    </subcellularLocation>
</comment>
<feature type="transmembrane region" description="Helical" evidence="9">
    <location>
        <begin position="6"/>
        <end position="26"/>
    </location>
</feature>
<dbReference type="Proteomes" id="UP000461010">
    <property type="component" value="Unassembled WGS sequence"/>
</dbReference>
<dbReference type="InterPro" id="IPR052157">
    <property type="entry name" value="BCAA_transport_permease"/>
</dbReference>
<keyword evidence="2" id="KW-0813">Transport</keyword>
<evidence type="ECO:0000256" key="8">
    <source>
        <dbReference type="ARBA" id="ARBA00037998"/>
    </source>
</evidence>
<gene>
    <name evidence="10" type="ORF">GBG18_13460</name>
</gene>
<comment type="caution">
    <text evidence="10">The sequence shown here is derived from an EMBL/GenBank/DDBJ whole genome shotgun (WGS) entry which is preliminary data.</text>
</comment>
<accession>A0ABQ6VI27</accession>
<sequence length="289" mass="30908">MEWLNVIIQGILLGGLYALFATGLSLSFGVMRIINMAHGDFIIMSAYLAFAVVHPLGINPFYTILLIVPLMACFGYVLQKLVLNKTLGNDILAPLLVTFGMSIIVQNLLLEIFSADFRGLNAGAVEVSSIQLVSDIAIGVFPLLTIVIAIAVIFGLQYIFYNTKLGICFRATSDDHVTAQLMGIKTKHIYAMAMGLALGVTAIAGVLLAIRTNFDPAAGPLQLLYAFEVVIIGGLGSFWGTLIGGIILGVAQTIGSNINPGWGILAGHLVFIIILMIKPNGLFPKTKEK</sequence>
<reference evidence="10 11" key="1">
    <citation type="submission" date="2019-10" db="EMBL/GenBank/DDBJ databases">
        <title>Poseidonibacter ostreae sp. nov., isolated from the gut of the Ostrea denselamellosa.</title>
        <authorList>
            <person name="Choi A."/>
        </authorList>
    </citation>
    <scope>NUCLEOTIDE SEQUENCE [LARGE SCALE GENOMIC DNA]</scope>
    <source>
        <strain evidence="10 11">SJOD-M-5</strain>
    </source>
</reference>
<evidence type="ECO:0000313" key="11">
    <source>
        <dbReference type="Proteomes" id="UP000461010"/>
    </source>
</evidence>
<feature type="transmembrane region" description="Helical" evidence="9">
    <location>
        <begin position="136"/>
        <end position="160"/>
    </location>
</feature>
<dbReference type="CDD" id="cd06582">
    <property type="entry name" value="TM_PBP1_LivH_like"/>
    <property type="match status" value="1"/>
</dbReference>
<dbReference type="EMBL" id="WFKJ01000055">
    <property type="protein sequence ID" value="KAB7888077.1"/>
    <property type="molecule type" value="Genomic_DNA"/>
</dbReference>
<keyword evidence="11" id="KW-1185">Reference proteome</keyword>
<organism evidence="10 11">
    <name type="scientific">Poseidonibacter ostreae</name>
    <dbReference type="NCBI Taxonomy" id="2654171"/>
    <lineage>
        <taxon>Bacteria</taxon>
        <taxon>Pseudomonadati</taxon>
        <taxon>Campylobacterota</taxon>
        <taxon>Epsilonproteobacteria</taxon>
        <taxon>Campylobacterales</taxon>
        <taxon>Arcobacteraceae</taxon>
        <taxon>Poseidonibacter</taxon>
    </lineage>
</organism>
<proteinExistence type="inferred from homology"/>
<evidence type="ECO:0000256" key="5">
    <source>
        <dbReference type="ARBA" id="ARBA00022970"/>
    </source>
</evidence>
<keyword evidence="3" id="KW-1003">Cell membrane</keyword>
<evidence type="ECO:0000256" key="1">
    <source>
        <dbReference type="ARBA" id="ARBA00004651"/>
    </source>
</evidence>
<feature type="transmembrane region" description="Helical" evidence="9">
    <location>
        <begin position="91"/>
        <end position="110"/>
    </location>
</feature>
<evidence type="ECO:0000313" key="10">
    <source>
        <dbReference type="EMBL" id="KAB7888077.1"/>
    </source>
</evidence>
<evidence type="ECO:0000256" key="2">
    <source>
        <dbReference type="ARBA" id="ARBA00022448"/>
    </source>
</evidence>
<evidence type="ECO:0000256" key="6">
    <source>
        <dbReference type="ARBA" id="ARBA00022989"/>
    </source>
</evidence>
<dbReference type="PANTHER" id="PTHR11795:SF445">
    <property type="entry name" value="AMINO ACID ABC TRANSPORTER PERMEASE PROTEIN"/>
    <property type="match status" value="1"/>
</dbReference>
<dbReference type="InterPro" id="IPR001851">
    <property type="entry name" value="ABC_transp_permease"/>
</dbReference>
<evidence type="ECO:0000256" key="4">
    <source>
        <dbReference type="ARBA" id="ARBA00022692"/>
    </source>
</evidence>
<evidence type="ECO:0000256" key="7">
    <source>
        <dbReference type="ARBA" id="ARBA00023136"/>
    </source>
</evidence>
<keyword evidence="6 9" id="KW-1133">Transmembrane helix</keyword>
<dbReference type="Pfam" id="PF02653">
    <property type="entry name" value="BPD_transp_2"/>
    <property type="match status" value="1"/>
</dbReference>
<keyword evidence="7 9" id="KW-0472">Membrane</keyword>
<protein>
    <submittedName>
        <fullName evidence="10">Branched-chain amino acid ABC transporter permease</fullName>
    </submittedName>
</protein>
<keyword evidence="4 9" id="KW-0812">Transmembrane</keyword>
<name>A0ABQ6VI27_9BACT</name>
<keyword evidence="5" id="KW-0029">Amino-acid transport</keyword>
<feature type="transmembrane region" description="Helical" evidence="9">
    <location>
        <begin position="222"/>
        <end position="248"/>
    </location>
</feature>
<evidence type="ECO:0000256" key="9">
    <source>
        <dbReference type="SAM" id="Phobius"/>
    </source>
</evidence>
<evidence type="ECO:0000256" key="3">
    <source>
        <dbReference type="ARBA" id="ARBA00022475"/>
    </source>
</evidence>
<dbReference type="PANTHER" id="PTHR11795">
    <property type="entry name" value="BRANCHED-CHAIN AMINO ACID TRANSPORT SYSTEM PERMEASE PROTEIN LIVH"/>
    <property type="match status" value="1"/>
</dbReference>